<dbReference type="SMART" id="SM00739">
    <property type="entry name" value="KOW"/>
    <property type="match status" value="1"/>
</dbReference>
<dbReference type="HAMAP" id="MF_00948">
    <property type="entry name" value="NusG"/>
    <property type="match status" value="1"/>
</dbReference>
<name>A0A0R1Q2Q8_9LACO</name>
<comment type="caution">
    <text evidence="10">The sequence shown here is derived from an EMBL/GenBank/DDBJ whole genome shotgun (WGS) entry which is preliminary data.</text>
</comment>
<dbReference type="PANTHER" id="PTHR30265">
    <property type="entry name" value="RHO-INTERACTING TRANSCRIPTION TERMINATION FACTOR NUSG"/>
    <property type="match status" value="1"/>
</dbReference>
<dbReference type="Proteomes" id="UP000051155">
    <property type="component" value="Unassembled WGS sequence"/>
</dbReference>
<keyword evidence="11" id="KW-1185">Reference proteome</keyword>
<comment type="function">
    <text evidence="5 7">Participates in transcription elongation, termination and antitermination.</text>
</comment>
<organism evidence="10 11">
    <name type="scientific">Liquorilactobacillus uvarum DSM 19971</name>
    <dbReference type="NCBI Taxonomy" id="1423812"/>
    <lineage>
        <taxon>Bacteria</taxon>
        <taxon>Bacillati</taxon>
        <taxon>Bacillota</taxon>
        <taxon>Bacilli</taxon>
        <taxon>Lactobacillales</taxon>
        <taxon>Lactobacillaceae</taxon>
        <taxon>Liquorilactobacillus</taxon>
    </lineage>
</organism>
<dbReference type="EMBL" id="AZEG01000002">
    <property type="protein sequence ID" value="KRL38925.1"/>
    <property type="molecule type" value="Genomic_DNA"/>
</dbReference>
<dbReference type="PANTHER" id="PTHR30265:SF2">
    <property type="entry name" value="TRANSCRIPTION TERMINATION_ANTITERMINATION PROTEIN NUSG"/>
    <property type="match status" value="1"/>
</dbReference>
<dbReference type="SUPFAM" id="SSF82679">
    <property type="entry name" value="N-utilization substance G protein NusG, N-terminal domain"/>
    <property type="match status" value="1"/>
</dbReference>
<evidence type="ECO:0000259" key="9">
    <source>
        <dbReference type="SMART" id="SM00739"/>
    </source>
</evidence>
<dbReference type="GO" id="GO:0032784">
    <property type="term" value="P:regulation of DNA-templated transcription elongation"/>
    <property type="evidence" value="ECO:0007669"/>
    <property type="project" value="InterPro"/>
</dbReference>
<evidence type="ECO:0000256" key="5">
    <source>
        <dbReference type="HAMAP-Rule" id="MF_00948"/>
    </source>
</evidence>
<dbReference type="FunFam" id="3.30.70.940:FF:000002">
    <property type="entry name" value="Transcription termination/antitermination protein NusG"/>
    <property type="match status" value="1"/>
</dbReference>
<accession>A0A0R1Q2Q8</accession>
<dbReference type="NCBIfam" id="TIGR00922">
    <property type="entry name" value="nusG"/>
    <property type="match status" value="1"/>
</dbReference>
<reference evidence="10 11" key="1">
    <citation type="journal article" date="2015" name="Genome Announc.">
        <title>Expanding the biotechnology potential of lactobacilli through comparative genomics of 213 strains and associated genera.</title>
        <authorList>
            <person name="Sun Z."/>
            <person name="Harris H.M."/>
            <person name="McCann A."/>
            <person name="Guo C."/>
            <person name="Argimon S."/>
            <person name="Zhang W."/>
            <person name="Yang X."/>
            <person name="Jeffery I.B."/>
            <person name="Cooney J.C."/>
            <person name="Kagawa T.F."/>
            <person name="Liu W."/>
            <person name="Song Y."/>
            <person name="Salvetti E."/>
            <person name="Wrobel A."/>
            <person name="Rasinkangas P."/>
            <person name="Parkhill J."/>
            <person name="Rea M.C."/>
            <person name="O'Sullivan O."/>
            <person name="Ritari J."/>
            <person name="Douillard F.P."/>
            <person name="Paul Ross R."/>
            <person name="Yang R."/>
            <person name="Briner A.E."/>
            <person name="Felis G.E."/>
            <person name="de Vos W.M."/>
            <person name="Barrangou R."/>
            <person name="Klaenhammer T.R."/>
            <person name="Caufield P.W."/>
            <person name="Cui Y."/>
            <person name="Zhang H."/>
            <person name="O'Toole P.W."/>
        </authorList>
    </citation>
    <scope>NUCLEOTIDE SEQUENCE [LARGE SCALE GENOMIC DNA]</scope>
    <source>
        <strain evidence="10 11">DSM 19971</strain>
    </source>
</reference>
<evidence type="ECO:0000313" key="11">
    <source>
        <dbReference type="Proteomes" id="UP000051155"/>
    </source>
</evidence>
<evidence type="ECO:0000256" key="7">
    <source>
        <dbReference type="RuleBase" id="RU000538"/>
    </source>
</evidence>
<dbReference type="InterPro" id="IPR036735">
    <property type="entry name" value="NGN_dom_sf"/>
</dbReference>
<dbReference type="GO" id="GO:0031564">
    <property type="term" value="P:transcription antitermination"/>
    <property type="evidence" value="ECO:0007669"/>
    <property type="project" value="UniProtKB-UniRule"/>
</dbReference>
<dbReference type="SMART" id="SM00738">
    <property type="entry name" value="NGN"/>
    <property type="match status" value="1"/>
</dbReference>
<evidence type="ECO:0000256" key="3">
    <source>
        <dbReference type="ARBA" id="ARBA00023015"/>
    </source>
</evidence>
<dbReference type="PRINTS" id="PR00338">
    <property type="entry name" value="NUSGTNSCPFCT"/>
</dbReference>
<dbReference type="InterPro" id="IPR001062">
    <property type="entry name" value="Transcrpt_antiterm_NusG"/>
</dbReference>
<proteinExistence type="inferred from homology"/>
<dbReference type="GO" id="GO:0006354">
    <property type="term" value="P:DNA-templated transcription elongation"/>
    <property type="evidence" value="ECO:0007669"/>
    <property type="project" value="UniProtKB-UniRule"/>
</dbReference>
<dbReference type="InterPro" id="IPR043425">
    <property type="entry name" value="NusG-like"/>
</dbReference>
<dbReference type="GO" id="GO:0005829">
    <property type="term" value="C:cytosol"/>
    <property type="evidence" value="ECO:0007669"/>
    <property type="project" value="TreeGrafter"/>
</dbReference>
<dbReference type="CDD" id="cd09891">
    <property type="entry name" value="NGN_Bact_1"/>
    <property type="match status" value="1"/>
</dbReference>
<dbReference type="GO" id="GO:0006353">
    <property type="term" value="P:DNA-templated transcription termination"/>
    <property type="evidence" value="ECO:0007669"/>
    <property type="project" value="UniProtKB-UniRule"/>
</dbReference>
<dbReference type="Gene3D" id="2.30.30.30">
    <property type="match status" value="1"/>
</dbReference>
<protein>
    <recommendedName>
        <fullName evidence="5 6">Transcription termination/antitermination protein NusG</fullName>
    </recommendedName>
</protein>
<evidence type="ECO:0000256" key="2">
    <source>
        <dbReference type="ARBA" id="ARBA00022814"/>
    </source>
</evidence>
<keyword evidence="1 5" id="KW-0806">Transcription termination</keyword>
<keyword evidence="3 5" id="KW-0805">Transcription regulation</keyword>
<dbReference type="Gene3D" id="3.30.70.940">
    <property type="entry name" value="NusG, N-terminal domain"/>
    <property type="match status" value="1"/>
</dbReference>
<dbReference type="PATRIC" id="fig|1423812.3.peg.1067"/>
<dbReference type="STRING" id="1423812.FD20_GL001001"/>
<evidence type="ECO:0000256" key="6">
    <source>
        <dbReference type="NCBIfam" id="TIGR00922"/>
    </source>
</evidence>
<dbReference type="AlphaFoldDB" id="A0A0R1Q2Q8"/>
<evidence type="ECO:0000256" key="4">
    <source>
        <dbReference type="ARBA" id="ARBA00023163"/>
    </source>
</evidence>
<dbReference type="SUPFAM" id="SSF50104">
    <property type="entry name" value="Translation proteins SH3-like domain"/>
    <property type="match status" value="1"/>
</dbReference>
<evidence type="ECO:0000313" key="10">
    <source>
        <dbReference type="EMBL" id="KRL38925.1"/>
    </source>
</evidence>
<dbReference type="InterPro" id="IPR006645">
    <property type="entry name" value="NGN-like_dom"/>
</dbReference>
<dbReference type="CDD" id="cd06091">
    <property type="entry name" value="KOW_NusG"/>
    <property type="match status" value="1"/>
</dbReference>
<keyword evidence="4 5" id="KW-0804">Transcription</keyword>
<feature type="domain" description="KOW" evidence="9">
    <location>
        <begin position="138"/>
        <end position="165"/>
    </location>
</feature>
<dbReference type="InterPro" id="IPR014722">
    <property type="entry name" value="Rib_uL2_dom2"/>
</dbReference>
<evidence type="ECO:0000259" key="8">
    <source>
        <dbReference type="SMART" id="SM00738"/>
    </source>
</evidence>
<feature type="domain" description="NusG-like N-terminal" evidence="8">
    <location>
        <begin position="16"/>
        <end position="128"/>
    </location>
</feature>
<evidence type="ECO:0000256" key="1">
    <source>
        <dbReference type="ARBA" id="ARBA00022472"/>
    </source>
</evidence>
<sequence>MNFKIRRKTKVAESFEKNWYVLHTYSGYENKVKANLESRAQSMGMEDYIFRVVVPEEEEHETTKTGKDKVESKKTFPGYVLVEMVMTDQSWYVARNTPGVTGFVGSHGAGSKPAPLLGDEVELILRRLGMSSRHEDFDVEVGESVKIVEGAFSGLVGKITEIDPEKMKLRVDIDMFGRETATELNYDQVDKII</sequence>
<dbReference type="InterPro" id="IPR047050">
    <property type="entry name" value="NGN"/>
</dbReference>
<dbReference type="InterPro" id="IPR008991">
    <property type="entry name" value="Translation_prot_SH3-like_sf"/>
</dbReference>
<dbReference type="Pfam" id="PF00467">
    <property type="entry name" value="KOW"/>
    <property type="match status" value="1"/>
</dbReference>
<dbReference type="InterPro" id="IPR005824">
    <property type="entry name" value="KOW"/>
</dbReference>
<dbReference type="Pfam" id="PF02357">
    <property type="entry name" value="NusG"/>
    <property type="match status" value="1"/>
</dbReference>
<keyword evidence="2 5" id="KW-0889">Transcription antitermination</keyword>
<comment type="similarity">
    <text evidence="5 7">Belongs to the NusG family.</text>
</comment>
<gene>
    <name evidence="5" type="primary">nusG</name>
    <name evidence="10" type="ORF">FD20_GL001001</name>
</gene>